<dbReference type="InterPro" id="IPR050091">
    <property type="entry name" value="PKS_NRPS_Biosynth_Enz"/>
</dbReference>
<dbReference type="GO" id="GO:0006633">
    <property type="term" value="P:fatty acid biosynthetic process"/>
    <property type="evidence" value="ECO:0007669"/>
    <property type="project" value="TreeGrafter"/>
</dbReference>
<proteinExistence type="inferred from homology"/>
<dbReference type="Pfam" id="PF02801">
    <property type="entry name" value="Ketoacyl-synt_C"/>
    <property type="match status" value="1"/>
</dbReference>
<organism evidence="7 8">
    <name type="scientific">Favolaschia claudopus</name>
    <dbReference type="NCBI Taxonomy" id="2862362"/>
    <lineage>
        <taxon>Eukaryota</taxon>
        <taxon>Fungi</taxon>
        <taxon>Dikarya</taxon>
        <taxon>Basidiomycota</taxon>
        <taxon>Agaricomycotina</taxon>
        <taxon>Agaricomycetes</taxon>
        <taxon>Agaricomycetidae</taxon>
        <taxon>Agaricales</taxon>
        <taxon>Marasmiineae</taxon>
        <taxon>Mycenaceae</taxon>
        <taxon>Favolaschia</taxon>
    </lineage>
</organism>
<dbReference type="GO" id="GO:0044550">
    <property type="term" value="P:secondary metabolite biosynthetic process"/>
    <property type="evidence" value="ECO:0007669"/>
    <property type="project" value="TreeGrafter"/>
</dbReference>
<protein>
    <submittedName>
        <fullName evidence="7">Thiolase-like protein</fullName>
    </submittedName>
</protein>
<evidence type="ECO:0000256" key="3">
    <source>
        <dbReference type="RuleBase" id="RU003694"/>
    </source>
</evidence>
<gene>
    <name evidence="7" type="ORF">R3P38DRAFT_2786977</name>
</gene>
<evidence type="ECO:0000256" key="4">
    <source>
        <dbReference type="SAM" id="MobiDB-lite"/>
    </source>
</evidence>
<name>A0AAW0ANB3_9AGAR</name>
<keyword evidence="1" id="KW-0596">Phosphopantetheine</keyword>
<dbReference type="AlphaFoldDB" id="A0AAW0ANB3"/>
<dbReference type="GO" id="GO:0004312">
    <property type="term" value="F:fatty acid synthase activity"/>
    <property type="evidence" value="ECO:0007669"/>
    <property type="project" value="TreeGrafter"/>
</dbReference>
<dbReference type="Pfam" id="PF00109">
    <property type="entry name" value="ketoacyl-synt"/>
    <property type="match status" value="1"/>
</dbReference>
<dbReference type="CDD" id="cd00833">
    <property type="entry name" value="PKS"/>
    <property type="match status" value="1"/>
</dbReference>
<feature type="region of interest" description="Disordered" evidence="4">
    <location>
        <begin position="91"/>
        <end position="117"/>
    </location>
</feature>
<dbReference type="SMART" id="SM00825">
    <property type="entry name" value="PKS_KS"/>
    <property type="match status" value="1"/>
</dbReference>
<comment type="caution">
    <text evidence="7">The sequence shown here is derived from an EMBL/GenBank/DDBJ whole genome shotgun (WGS) entry which is preliminary data.</text>
</comment>
<dbReference type="InterPro" id="IPR014031">
    <property type="entry name" value="Ketoacyl_synth_C"/>
</dbReference>
<feature type="region of interest" description="Disordered" evidence="4">
    <location>
        <begin position="151"/>
        <end position="171"/>
    </location>
</feature>
<feature type="compositionally biased region" description="Basic residues" evidence="4">
    <location>
        <begin position="102"/>
        <end position="112"/>
    </location>
</feature>
<keyword evidence="2" id="KW-0597">Phosphoprotein</keyword>
<dbReference type="SUPFAM" id="SSF53901">
    <property type="entry name" value="Thiolase-like"/>
    <property type="match status" value="1"/>
</dbReference>
<evidence type="ECO:0000256" key="2">
    <source>
        <dbReference type="ARBA" id="ARBA00022553"/>
    </source>
</evidence>
<evidence type="ECO:0000256" key="5">
    <source>
        <dbReference type="SAM" id="SignalP"/>
    </source>
</evidence>
<keyword evidence="5" id="KW-0732">Signal</keyword>
<dbReference type="PANTHER" id="PTHR43775">
    <property type="entry name" value="FATTY ACID SYNTHASE"/>
    <property type="match status" value="1"/>
</dbReference>
<accession>A0AAW0ANB3</accession>
<dbReference type="PROSITE" id="PS52004">
    <property type="entry name" value="KS3_2"/>
    <property type="match status" value="1"/>
</dbReference>
<sequence>MFIQYYLAMKMGLALVLSSCGSPTTPSLSSWPSRSALRSPVYTHTRTHGRLSPDFAALSTHSPRRRTFVIPPVLPSSRKLVSSASLPQLNFNRSLLTPPPRATRRHHPRQHRQTTSYADTIKASCVAFDKRNQFRANLVVSHLERLGRRAERGQIGRFPGTDKPNRSEKHGPTAYEALESSGYVPNATPTSRPETFDCYMGVATEDYVHNLRDEMDVYYSTGTLRAFLSGRISFAMQLGGSLMAVDTACSSSNVAVYLGAHVSWTRPRPLPQSYWSMQAADGYSRSEGCGVFVLKRLGDAITENDTIAGVIRGIEVNQSGLAHSIPFPHAPTQAALFSTVLDSAGIDASRVNVVEAHGSGTQAGHPNEVENLRSVQLPPRPFPLQILS</sequence>
<dbReference type="InterPro" id="IPR016039">
    <property type="entry name" value="Thiolase-like"/>
</dbReference>
<dbReference type="PANTHER" id="PTHR43775:SF37">
    <property type="entry name" value="SI:DKEY-61P9.11"/>
    <property type="match status" value="1"/>
</dbReference>
<feature type="chain" id="PRO_5043866613" evidence="5">
    <location>
        <begin position="19"/>
        <end position="388"/>
    </location>
</feature>
<dbReference type="InterPro" id="IPR020841">
    <property type="entry name" value="PKS_Beta-ketoAc_synthase_dom"/>
</dbReference>
<evidence type="ECO:0000313" key="8">
    <source>
        <dbReference type="Proteomes" id="UP001362999"/>
    </source>
</evidence>
<keyword evidence="8" id="KW-1185">Reference proteome</keyword>
<evidence type="ECO:0000256" key="1">
    <source>
        <dbReference type="ARBA" id="ARBA00022450"/>
    </source>
</evidence>
<evidence type="ECO:0000259" key="6">
    <source>
        <dbReference type="PROSITE" id="PS52004"/>
    </source>
</evidence>
<dbReference type="Gene3D" id="3.40.47.10">
    <property type="match status" value="2"/>
</dbReference>
<comment type="similarity">
    <text evidence="3">Belongs to the thiolase-like superfamily. Beta-ketoacyl-ACP synthases family.</text>
</comment>
<reference evidence="7 8" key="1">
    <citation type="journal article" date="2024" name="J Genomics">
        <title>Draft genome sequencing and assembly of Favolaschia claudopus CIRM-BRFM 2984 isolated from oak limbs.</title>
        <authorList>
            <person name="Navarro D."/>
            <person name="Drula E."/>
            <person name="Chaduli D."/>
            <person name="Cazenave R."/>
            <person name="Ahrendt S."/>
            <person name="Wang J."/>
            <person name="Lipzen A."/>
            <person name="Daum C."/>
            <person name="Barry K."/>
            <person name="Grigoriev I.V."/>
            <person name="Favel A."/>
            <person name="Rosso M.N."/>
            <person name="Martin F."/>
        </authorList>
    </citation>
    <scope>NUCLEOTIDE SEQUENCE [LARGE SCALE GENOMIC DNA]</scope>
    <source>
        <strain evidence="7 8">CIRM-BRFM 2984</strain>
    </source>
</reference>
<dbReference type="EMBL" id="JAWWNJ010000055">
    <property type="protein sequence ID" value="KAK7014830.1"/>
    <property type="molecule type" value="Genomic_DNA"/>
</dbReference>
<evidence type="ECO:0000313" key="7">
    <source>
        <dbReference type="EMBL" id="KAK7014830.1"/>
    </source>
</evidence>
<keyword evidence="3" id="KW-0808">Transferase</keyword>
<dbReference type="InterPro" id="IPR014030">
    <property type="entry name" value="Ketoacyl_synth_N"/>
</dbReference>
<feature type="signal peptide" evidence="5">
    <location>
        <begin position="1"/>
        <end position="18"/>
    </location>
</feature>
<feature type="domain" description="Ketosynthase family 3 (KS3)" evidence="6">
    <location>
        <begin position="70"/>
        <end position="388"/>
    </location>
</feature>
<dbReference type="Proteomes" id="UP001362999">
    <property type="component" value="Unassembled WGS sequence"/>
</dbReference>